<dbReference type="RefSeq" id="WP_310799240.1">
    <property type="nucleotide sequence ID" value="NZ_CP123872.1"/>
</dbReference>
<comment type="subcellular location">
    <subcellularLocation>
        <location evidence="1">Cell membrane</location>
        <topology evidence="1">Multi-pass membrane protein</topology>
    </subcellularLocation>
</comment>
<keyword evidence="2" id="KW-1003">Cell membrane</keyword>
<feature type="transmembrane region" description="Helical" evidence="6">
    <location>
        <begin position="292"/>
        <end position="313"/>
    </location>
</feature>
<dbReference type="InterPro" id="IPR036259">
    <property type="entry name" value="MFS_trans_sf"/>
</dbReference>
<evidence type="ECO:0000259" key="7">
    <source>
        <dbReference type="PROSITE" id="PS50850"/>
    </source>
</evidence>
<keyword evidence="9" id="KW-1185">Reference proteome</keyword>
<gene>
    <name evidence="8" type="ORF">QGN29_03260</name>
</gene>
<evidence type="ECO:0000256" key="4">
    <source>
        <dbReference type="ARBA" id="ARBA00022989"/>
    </source>
</evidence>
<feature type="transmembrane region" description="Helical" evidence="6">
    <location>
        <begin position="80"/>
        <end position="97"/>
    </location>
</feature>
<keyword evidence="5 6" id="KW-0472">Membrane</keyword>
<proteinExistence type="predicted"/>
<dbReference type="InterPro" id="IPR020846">
    <property type="entry name" value="MFS_dom"/>
</dbReference>
<dbReference type="InterPro" id="IPR050189">
    <property type="entry name" value="MFS_Efflux_Transporters"/>
</dbReference>
<protein>
    <submittedName>
        <fullName evidence="8">MFS transporter</fullName>
    </submittedName>
</protein>
<feature type="transmembrane region" description="Helical" evidence="6">
    <location>
        <begin position="138"/>
        <end position="157"/>
    </location>
</feature>
<dbReference type="Gene3D" id="1.20.1250.20">
    <property type="entry name" value="MFS general substrate transporter like domains"/>
    <property type="match status" value="2"/>
</dbReference>
<evidence type="ECO:0000256" key="1">
    <source>
        <dbReference type="ARBA" id="ARBA00004651"/>
    </source>
</evidence>
<evidence type="ECO:0000256" key="6">
    <source>
        <dbReference type="SAM" id="Phobius"/>
    </source>
</evidence>
<evidence type="ECO:0000256" key="3">
    <source>
        <dbReference type="ARBA" id="ARBA00022692"/>
    </source>
</evidence>
<dbReference type="GO" id="GO:0022857">
    <property type="term" value="F:transmembrane transporter activity"/>
    <property type="evidence" value="ECO:0007669"/>
    <property type="project" value="InterPro"/>
</dbReference>
<dbReference type="Proteomes" id="UP001268683">
    <property type="component" value="Chromosome"/>
</dbReference>
<evidence type="ECO:0000313" key="8">
    <source>
        <dbReference type="EMBL" id="WND03387.1"/>
    </source>
</evidence>
<dbReference type="Pfam" id="PF07690">
    <property type="entry name" value="MFS_1"/>
    <property type="match status" value="1"/>
</dbReference>
<dbReference type="InterPro" id="IPR011701">
    <property type="entry name" value="MFS"/>
</dbReference>
<feature type="transmembrane region" description="Helical" evidence="6">
    <location>
        <begin position="380"/>
        <end position="399"/>
    </location>
</feature>
<feature type="transmembrane region" description="Helical" evidence="6">
    <location>
        <begin position="51"/>
        <end position="68"/>
    </location>
</feature>
<dbReference type="PROSITE" id="PS50850">
    <property type="entry name" value="MFS"/>
    <property type="match status" value="1"/>
</dbReference>
<dbReference type="KEGG" id="tmk:QGN29_03260"/>
<dbReference type="SUPFAM" id="SSF103473">
    <property type="entry name" value="MFS general substrate transporter"/>
    <property type="match status" value="1"/>
</dbReference>
<dbReference type="GO" id="GO:0005886">
    <property type="term" value="C:plasma membrane"/>
    <property type="evidence" value="ECO:0007669"/>
    <property type="project" value="UniProtKB-SubCell"/>
</dbReference>
<sequence length="409" mass="45779">MQTFKFLHQNSRFLSFGFLMAFLSSFGQTYVFGAYKVNMMADLGLSNSEFGFWYLLITIGSAVGLNFLGGHIDHMPLKKWTLRLVVCMIITLFLLYFSPFFSLTILALIFIRLIGQGLFVHTSTTSMSRYFLTGRGKALSIAMLGIPLGQALLPYLATLTQQAMSWQQSWLLIGVGFLTLSIPLTMFFLKDHDKRHECWVEATTTSNSEQEETAQHKRRRDVIKDYRFYLLIPNFLAIPFWVTAVFFFASDIALIKNISMADFTSLYVFNGVSAILAPFIMGSLVDKYGGKPFLLLAAPILSIALLICIYMQSLTGAGIFFFVLGFSMGVSIPVNNSVWAELYGTRYLGEIKALSVSIVVLSTALSPWLIGLFLEMQMSIITILWAGVIHSLLAIPLLIPVMRSDAHKA</sequence>
<dbReference type="EMBL" id="CP123872">
    <property type="protein sequence ID" value="WND03387.1"/>
    <property type="molecule type" value="Genomic_DNA"/>
</dbReference>
<feature type="transmembrane region" description="Helical" evidence="6">
    <location>
        <begin position="319"/>
        <end position="339"/>
    </location>
</feature>
<accession>A0AA52EIY6</accession>
<keyword evidence="3 6" id="KW-0812">Transmembrane</keyword>
<feature type="transmembrane region" description="Helical" evidence="6">
    <location>
        <begin position="228"/>
        <end position="255"/>
    </location>
</feature>
<reference evidence="8" key="1">
    <citation type="submission" date="2023-04" db="EMBL/GenBank/DDBJ databases">
        <title>Complete genome sequence of Temperatibacter marinus.</title>
        <authorList>
            <person name="Rong J.-C."/>
            <person name="Yi M.-L."/>
            <person name="Zhao Q."/>
        </authorList>
    </citation>
    <scope>NUCLEOTIDE SEQUENCE</scope>
    <source>
        <strain evidence="8">NBRC 110045</strain>
    </source>
</reference>
<name>A0AA52EIY6_9PROT</name>
<dbReference type="AlphaFoldDB" id="A0AA52EIY6"/>
<feature type="transmembrane region" description="Helical" evidence="6">
    <location>
        <begin position="169"/>
        <end position="189"/>
    </location>
</feature>
<dbReference type="PANTHER" id="PTHR43124">
    <property type="entry name" value="PURINE EFFLUX PUMP PBUE"/>
    <property type="match status" value="1"/>
</dbReference>
<evidence type="ECO:0000313" key="9">
    <source>
        <dbReference type="Proteomes" id="UP001268683"/>
    </source>
</evidence>
<keyword evidence="4 6" id="KW-1133">Transmembrane helix</keyword>
<evidence type="ECO:0000256" key="5">
    <source>
        <dbReference type="ARBA" id="ARBA00023136"/>
    </source>
</evidence>
<feature type="transmembrane region" description="Helical" evidence="6">
    <location>
        <begin position="267"/>
        <end position="285"/>
    </location>
</feature>
<dbReference type="PANTHER" id="PTHR43124:SF3">
    <property type="entry name" value="CHLORAMPHENICOL EFFLUX PUMP RV0191"/>
    <property type="match status" value="1"/>
</dbReference>
<organism evidence="8 9">
    <name type="scientific">Temperatibacter marinus</name>
    <dbReference type="NCBI Taxonomy" id="1456591"/>
    <lineage>
        <taxon>Bacteria</taxon>
        <taxon>Pseudomonadati</taxon>
        <taxon>Pseudomonadota</taxon>
        <taxon>Alphaproteobacteria</taxon>
        <taxon>Kordiimonadales</taxon>
        <taxon>Temperatibacteraceae</taxon>
        <taxon>Temperatibacter</taxon>
    </lineage>
</organism>
<feature type="domain" description="Major facilitator superfamily (MFS) profile" evidence="7">
    <location>
        <begin position="13"/>
        <end position="403"/>
    </location>
</feature>
<feature type="transmembrane region" description="Helical" evidence="6">
    <location>
        <begin position="103"/>
        <end position="126"/>
    </location>
</feature>
<feature type="transmembrane region" description="Helical" evidence="6">
    <location>
        <begin position="351"/>
        <end position="374"/>
    </location>
</feature>
<evidence type="ECO:0000256" key="2">
    <source>
        <dbReference type="ARBA" id="ARBA00022475"/>
    </source>
</evidence>